<dbReference type="Pfam" id="PF08030">
    <property type="entry name" value="NAD_binding_6"/>
    <property type="match status" value="1"/>
</dbReference>
<dbReference type="InterPro" id="IPR013121">
    <property type="entry name" value="Fe_red_NAD-bd_6"/>
</dbReference>
<name>A0A8J5XM10_DIALT</name>
<reference evidence="10" key="1">
    <citation type="submission" date="2021-05" db="EMBL/GenBank/DDBJ databases">
        <title>The genome of the haptophyte Pavlova lutheri (Diacronema luteri, Pavlovales) - a model for lipid biosynthesis in eukaryotic algae.</title>
        <authorList>
            <person name="Hulatt C.J."/>
            <person name="Posewitz M.C."/>
        </authorList>
    </citation>
    <scope>NUCLEOTIDE SEQUENCE</scope>
    <source>
        <strain evidence="10">NIVA-4/92</strain>
    </source>
</reference>
<evidence type="ECO:0000256" key="6">
    <source>
        <dbReference type="SAM" id="Coils"/>
    </source>
</evidence>
<dbReference type="InterPro" id="IPR039261">
    <property type="entry name" value="FNR_nucleotide-bd"/>
</dbReference>
<sequence>MLRADAFYYLNQRGERRGPVNMDVLVDMLRDGVLSSDSPVWTAAFGDEWMSLEAASADPALASSRTGGNAAASAGATLLPPPAPGLVQPPAQPSIFSLAIADEHFARTHSASGGANASPRGSSERRSTKQREARIRQLELKQKARVHDLVAKLERLGDVLTVEARHAGVPADLATAGGGGGGVLAWLTGGGSYGAQSAAARAHARSLPPMPPPRRLPPAAQPAPLVPPRSAECGQLARRARRWLVPSFHWMRAMPIVARNLCVAAGLLMIWAGLLSLVLYSCASGASAFGIGGALLAHEYVLALQLGPRTAKEASAALQRAEERSAQRAERRRDSRSACMRAERAGALCGCCVRTAQRFGPVGTAVQRRAPLPLHLLGWSQWVPAHALALAQRPLIASSAHATPPPSESGASERSSTAAPPPRGARWSALCARGAARARAALGTQHYGPPPPVVWSKTVVRSFVQWPIKAGGLAAASYWLSLDECALPYAFALCGTALAGAACVVATFAHKPDLGLWALTRATRVRPVPSVPRALEPVADDAEAAAPTCAAAPDARLGTKADRRAGGGGCAAGRYAAVSVSAPDERADAHASADADGISVASSAAGASSGAAGARAARTEQRATLRATLRTAARGAASHATALTAGAAREWYGAQVRADTFPRRFWLGAYVLLSAALFGEAVWRHARTGVGRTSYYAAAKGFGQLLNLNCMLLLLPVLRSLGSALHSAAAYLPLSCSRLVPRLIPLDKNVAAHRAIARHAVVICTVAHATCHWANYAYASTYFRAGSWPTGRAEVMAYSPSLWYGFSGHVLLAILIVLVAAASESVRRAHYETFWLAHHLFVPFYALLLGHGEHFWRWGAISFALYLAERLWRAFARGRRLVALHSVLWFYAEAGPPAQTHGAAQRASEREPSGMAPIGAGASAPAQRSGAKSGGGGGGGGSAPPPGGVAAGAAPRSHAASAAARAGGWARLFGWADFASTPHAALVDEAALRAAGTARAPSREPAVFTLRFDNRRGVGGNQARSAMDFLEGQYLYLCCPHVSSWEWHPFTIASAPQDDYLEVNIRVVPDRASWTWRVCEYLTLLNPKGLPTLTLTTRANSADGTPQEGKVIGPDGRPFFRVDGPHGAPSQAFLTYRQVLCVGAGIGVTPLASILAGTVMHRWLLGFQPFHIHFVWVARREDVSAFKWLLLRLPHFKARQLAHNGSYALSPQHKAQIVARRLALDDEREQLEARAPPTPALHKACGKMDAIGERISRISGRAAHAPVDPLAARLAELEAESRELAREEEAAAEGSRTLDITLYLTGTTAEALRTEARGDVSDVLRQLQSVTDEHGEPYVRVHAGRPRWGHEFARVKHAFEGERVGVIFCGAPAIGEQLAEACAEHSDERTGTLFRLHSENF</sequence>
<feature type="compositionally biased region" description="Polar residues" evidence="7">
    <location>
        <begin position="109"/>
        <end position="121"/>
    </location>
</feature>
<feature type="transmembrane region" description="Helical" evidence="8">
    <location>
        <begin position="665"/>
        <end position="683"/>
    </location>
</feature>
<dbReference type="InterPro" id="IPR050369">
    <property type="entry name" value="RBOH/FRE"/>
</dbReference>
<feature type="region of interest" description="Disordered" evidence="7">
    <location>
        <begin position="900"/>
        <end position="954"/>
    </location>
</feature>
<organism evidence="10 11">
    <name type="scientific">Diacronema lutheri</name>
    <name type="common">Unicellular marine alga</name>
    <name type="synonym">Monochrysis lutheri</name>
    <dbReference type="NCBI Taxonomy" id="2081491"/>
    <lineage>
        <taxon>Eukaryota</taxon>
        <taxon>Haptista</taxon>
        <taxon>Haptophyta</taxon>
        <taxon>Pavlovophyceae</taxon>
        <taxon>Pavlovales</taxon>
        <taxon>Pavlovaceae</taxon>
        <taxon>Diacronema</taxon>
    </lineage>
</organism>
<feature type="region of interest" description="Disordered" evidence="7">
    <location>
        <begin position="109"/>
        <end position="132"/>
    </location>
</feature>
<dbReference type="Gene3D" id="2.40.30.10">
    <property type="entry name" value="Translation factors"/>
    <property type="match status" value="1"/>
</dbReference>
<accession>A0A8J5XM10</accession>
<protein>
    <recommendedName>
        <fullName evidence="9">FAD-binding FR-type domain-containing protein</fullName>
    </recommendedName>
</protein>
<dbReference type="Pfam" id="PF14237">
    <property type="entry name" value="GYF_2"/>
    <property type="match status" value="1"/>
</dbReference>
<feature type="compositionally biased region" description="Polar residues" evidence="7">
    <location>
        <begin position="409"/>
        <end position="418"/>
    </location>
</feature>
<dbReference type="EMBL" id="JAGTXO010000009">
    <property type="protein sequence ID" value="KAG8465749.1"/>
    <property type="molecule type" value="Genomic_DNA"/>
</dbReference>
<dbReference type="GO" id="GO:0016491">
    <property type="term" value="F:oxidoreductase activity"/>
    <property type="evidence" value="ECO:0007669"/>
    <property type="project" value="UniProtKB-KW"/>
</dbReference>
<feature type="compositionally biased region" description="Gly residues" evidence="7">
    <location>
        <begin position="932"/>
        <end position="942"/>
    </location>
</feature>
<evidence type="ECO:0000256" key="2">
    <source>
        <dbReference type="ARBA" id="ARBA00022692"/>
    </source>
</evidence>
<comment type="caution">
    <text evidence="10">The sequence shown here is derived from an EMBL/GenBank/DDBJ whole genome shotgun (WGS) entry which is preliminary data.</text>
</comment>
<keyword evidence="6" id="KW-0175">Coiled coil</keyword>
<dbReference type="PRINTS" id="PR00466">
    <property type="entry name" value="GP91PHOX"/>
</dbReference>
<dbReference type="InterPro" id="IPR013130">
    <property type="entry name" value="Fe3_Rdtase_TM_dom"/>
</dbReference>
<evidence type="ECO:0000256" key="5">
    <source>
        <dbReference type="ARBA" id="ARBA00023136"/>
    </source>
</evidence>
<dbReference type="InterPro" id="IPR025640">
    <property type="entry name" value="GYF_2"/>
</dbReference>
<keyword evidence="5 8" id="KW-0472">Membrane</keyword>
<dbReference type="SUPFAM" id="SSF52343">
    <property type="entry name" value="Ferredoxin reductase-like, C-terminal NADP-linked domain"/>
    <property type="match status" value="1"/>
</dbReference>
<dbReference type="Proteomes" id="UP000751190">
    <property type="component" value="Unassembled WGS sequence"/>
</dbReference>
<feature type="transmembrane region" description="Helical" evidence="8">
    <location>
        <begin position="802"/>
        <end position="821"/>
    </location>
</feature>
<evidence type="ECO:0000256" key="8">
    <source>
        <dbReference type="SAM" id="Phobius"/>
    </source>
</evidence>
<proteinExistence type="predicted"/>
<dbReference type="PANTHER" id="PTHR11972:SF153">
    <property type="entry name" value="SUPEROXIDE-GENERATING NADPH OXIDASE HEAVY CHAIN SUBUNIT A"/>
    <property type="match status" value="1"/>
</dbReference>
<keyword evidence="2 8" id="KW-0812">Transmembrane</keyword>
<dbReference type="InterPro" id="IPR013112">
    <property type="entry name" value="FAD-bd_8"/>
</dbReference>
<dbReference type="Pfam" id="PF01794">
    <property type="entry name" value="Ferric_reduct"/>
    <property type="match status" value="1"/>
</dbReference>
<dbReference type="PANTHER" id="PTHR11972">
    <property type="entry name" value="NADPH OXIDASE"/>
    <property type="match status" value="1"/>
</dbReference>
<dbReference type="GO" id="GO:0005886">
    <property type="term" value="C:plasma membrane"/>
    <property type="evidence" value="ECO:0007669"/>
    <property type="project" value="TreeGrafter"/>
</dbReference>
<dbReference type="InterPro" id="IPR000778">
    <property type="entry name" value="Cyt_b245_heavy_chain"/>
</dbReference>
<dbReference type="CDD" id="cd06186">
    <property type="entry name" value="NOX_Duox_like_FAD_NADP"/>
    <property type="match status" value="1"/>
</dbReference>
<evidence type="ECO:0000256" key="3">
    <source>
        <dbReference type="ARBA" id="ARBA00022989"/>
    </source>
</evidence>
<feature type="transmembrane region" description="Helical" evidence="8">
    <location>
        <begin position="833"/>
        <end position="849"/>
    </location>
</feature>
<dbReference type="OrthoDB" id="167398at2759"/>
<gene>
    <name evidence="10" type="ORF">KFE25_005319</name>
</gene>
<keyword evidence="11" id="KW-1185">Reference proteome</keyword>
<dbReference type="Pfam" id="PF08022">
    <property type="entry name" value="FAD_binding_8"/>
    <property type="match status" value="1"/>
</dbReference>
<evidence type="ECO:0000313" key="10">
    <source>
        <dbReference type="EMBL" id="KAG8465749.1"/>
    </source>
</evidence>
<evidence type="ECO:0000256" key="1">
    <source>
        <dbReference type="ARBA" id="ARBA00004141"/>
    </source>
</evidence>
<feature type="compositionally biased region" description="Basic and acidic residues" evidence="7">
    <location>
        <begin position="122"/>
        <end position="132"/>
    </location>
</feature>
<keyword evidence="4" id="KW-0560">Oxidoreductase</keyword>
<feature type="coiled-coil region" evidence="6">
    <location>
        <begin position="1267"/>
        <end position="1294"/>
    </location>
</feature>
<evidence type="ECO:0000259" key="9">
    <source>
        <dbReference type="PROSITE" id="PS51384"/>
    </source>
</evidence>
<dbReference type="InterPro" id="IPR017927">
    <property type="entry name" value="FAD-bd_FR_type"/>
</dbReference>
<dbReference type="InterPro" id="IPR017938">
    <property type="entry name" value="Riboflavin_synthase-like_b-brl"/>
</dbReference>
<evidence type="ECO:0000256" key="7">
    <source>
        <dbReference type="SAM" id="MobiDB-lite"/>
    </source>
</evidence>
<dbReference type="PROSITE" id="PS51384">
    <property type="entry name" value="FAD_FR"/>
    <property type="match status" value="1"/>
</dbReference>
<dbReference type="Gene3D" id="3.40.50.80">
    <property type="entry name" value="Nucleotide-binding domain of ferredoxin-NADP reductase (FNR) module"/>
    <property type="match status" value="2"/>
</dbReference>
<evidence type="ECO:0000313" key="11">
    <source>
        <dbReference type="Proteomes" id="UP000751190"/>
    </source>
</evidence>
<evidence type="ECO:0000256" key="4">
    <source>
        <dbReference type="ARBA" id="ARBA00023002"/>
    </source>
</evidence>
<feature type="domain" description="FAD-binding FR-type" evidence="9">
    <location>
        <begin position="980"/>
        <end position="1121"/>
    </location>
</feature>
<feature type="region of interest" description="Disordered" evidence="7">
    <location>
        <begin position="399"/>
        <end position="425"/>
    </location>
</feature>
<comment type="subcellular location">
    <subcellularLocation>
        <location evidence="1">Membrane</location>
        <topology evidence="1">Multi-pass membrane protein</topology>
    </subcellularLocation>
</comment>
<dbReference type="SUPFAM" id="SSF63380">
    <property type="entry name" value="Riboflavin synthase domain-like"/>
    <property type="match status" value="1"/>
</dbReference>
<feature type="transmembrane region" description="Helical" evidence="8">
    <location>
        <begin position="261"/>
        <end position="280"/>
    </location>
</feature>
<keyword evidence="3 8" id="KW-1133">Transmembrane helix</keyword>